<accession>A0A0J7JVQ0</accession>
<feature type="domain" description="RNase H type-1" evidence="2">
    <location>
        <begin position="50"/>
        <end position="179"/>
    </location>
</feature>
<dbReference type="InterPro" id="IPR002156">
    <property type="entry name" value="RNaseH_domain"/>
</dbReference>
<dbReference type="PANTHER" id="PTHR10642">
    <property type="entry name" value="RIBONUCLEASE H1"/>
    <property type="match status" value="1"/>
</dbReference>
<dbReference type="GO" id="GO:0043137">
    <property type="term" value="P:DNA replication, removal of RNA primer"/>
    <property type="evidence" value="ECO:0007669"/>
    <property type="project" value="TreeGrafter"/>
</dbReference>
<dbReference type="PROSITE" id="PS50879">
    <property type="entry name" value="RNASE_H_1"/>
    <property type="match status" value="1"/>
</dbReference>
<dbReference type="CDD" id="cd09276">
    <property type="entry name" value="Rnase_HI_RT_non_LTR"/>
    <property type="match status" value="1"/>
</dbReference>
<dbReference type="GO" id="GO:0003676">
    <property type="term" value="F:nucleic acid binding"/>
    <property type="evidence" value="ECO:0007669"/>
    <property type="project" value="InterPro"/>
</dbReference>
<gene>
    <name evidence="3" type="ORF">RF55_23828</name>
</gene>
<dbReference type="InterPro" id="IPR050092">
    <property type="entry name" value="RNase_H"/>
</dbReference>
<dbReference type="OrthoDB" id="7617354at2759"/>
<comment type="caution">
    <text evidence="3">The sequence shown here is derived from an EMBL/GenBank/DDBJ whole genome shotgun (WGS) entry which is preliminary data.</text>
</comment>
<dbReference type="InterPro" id="IPR012337">
    <property type="entry name" value="RNaseH-like_sf"/>
</dbReference>
<reference evidence="3 4" key="1">
    <citation type="submission" date="2015-04" db="EMBL/GenBank/DDBJ databases">
        <title>Lasius niger genome sequencing.</title>
        <authorList>
            <person name="Konorov E.A."/>
            <person name="Nikitin M.A."/>
            <person name="Kirill M.V."/>
            <person name="Chang P."/>
        </authorList>
    </citation>
    <scope>NUCLEOTIDE SEQUENCE [LARGE SCALE GENOMIC DNA]</scope>
    <source>
        <tissue evidence="3">Whole</tissue>
    </source>
</reference>
<dbReference type="PANTHER" id="PTHR10642:SF25">
    <property type="entry name" value="RNASE H TYPE-1 DOMAIN-CONTAINING PROTEIN"/>
    <property type="match status" value="1"/>
</dbReference>
<evidence type="ECO:0000313" key="4">
    <source>
        <dbReference type="Proteomes" id="UP000036403"/>
    </source>
</evidence>
<dbReference type="STRING" id="67767.A0A0J7JVQ0"/>
<evidence type="ECO:0000256" key="1">
    <source>
        <dbReference type="ARBA" id="ARBA00005300"/>
    </source>
</evidence>
<dbReference type="AlphaFoldDB" id="A0A0J7JVQ0"/>
<dbReference type="GO" id="GO:0004523">
    <property type="term" value="F:RNA-DNA hybrid ribonuclease activity"/>
    <property type="evidence" value="ECO:0007669"/>
    <property type="project" value="InterPro"/>
</dbReference>
<name>A0A0J7JVQ0_LASNI</name>
<evidence type="ECO:0000259" key="2">
    <source>
        <dbReference type="PROSITE" id="PS50879"/>
    </source>
</evidence>
<sequence>SANVARLIYFGEPTTLAGVSLTSQDVLRKLVDLRSVDEYLSLQWDKSLIPKTSVSYYTDGSKLDGKVGCALVRVESARETHAEMHRLSDNTTVFVAEMLAILQALKHAKSENIQSADIFTDSMSSLMALRSLDIKSVLAEEVKDFVRKHGLEVHFHWVKAHAGIKFNELVDGYAKQATTKVDIDYAYPRSRCQIKRLAKSEMLSRWQERWDSEIETGRKIYEVFPRVSESRLQGDFFVNQFISGHGIFLAYQERFHSKDPTCLCNGERMTPDHCIARCIRLRDEREALPYGSLTWQKNRFFTDYYCRMGLVKMGKKLFEPLPY</sequence>
<keyword evidence="4" id="KW-1185">Reference proteome</keyword>
<dbReference type="Proteomes" id="UP000036403">
    <property type="component" value="Unassembled WGS sequence"/>
</dbReference>
<dbReference type="Pfam" id="PF00075">
    <property type="entry name" value="RNase_H"/>
    <property type="match status" value="1"/>
</dbReference>
<dbReference type="InterPro" id="IPR036397">
    <property type="entry name" value="RNaseH_sf"/>
</dbReference>
<organism evidence="3 4">
    <name type="scientific">Lasius niger</name>
    <name type="common">Black garden ant</name>
    <dbReference type="NCBI Taxonomy" id="67767"/>
    <lineage>
        <taxon>Eukaryota</taxon>
        <taxon>Metazoa</taxon>
        <taxon>Ecdysozoa</taxon>
        <taxon>Arthropoda</taxon>
        <taxon>Hexapoda</taxon>
        <taxon>Insecta</taxon>
        <taxon>Pterygota</taxon>
        <taxon>Neoptera</taxon>
        <taxon>Endopterygota</taxon>
        <taxon>Hymenoptera</taxon>
        <taxon>Apocrita</taxon>
        <taxon>Aculeata</taxon>
        <taxon>Formicoidea</taxon>
        <taxon>Formicidae</taxon>
        <taxon>Formicinae</taxon>
        <taxon>Lasius</taxon>
        <taxon>Lasius</taxon>
    </lineage>
</organism>
<comment type="similarity">
    <text evidence="1">Belongs to the RNase H family.</text>
</comment>
<dbReference type="EMBL" id="LBMM01027406">
    <property type="protein sequence ID" value="KMQ82197.1"/>
    <property type="molecule type" value="Genomic_DNA"/>
</dbReference>
<proteinExistence type="inferred from homology"/>
<evidence type="ECO:0000313" key="3">
    <source>
        <dbReference type="EMBL" id="KMQ82197.1"/>
    </source>
</evidence>
<dbReference type="PaxDb" id="67767-A0A0J7JVQ0"/>
<feature type="non-terminal residue" evidence="3">
    <location>
        <position position="1"/>
    </location>
</feature>
<protein>
    <submittedName>
        <fullName evidence="3">Non-ltr retrotransposon cats</fullName>
    </submittedName>
</protein>
<dbReference type="SUPFAM" id="SSF53098">
    <property type="entry name" value="Ribonuclease H-like"/>
    <property type="match status" value="1"/>
</dbReference>
<dbReference type="Gene3D" id="3.30.420.10">
    <property type="entry name" value="Ribonuclease H-like superfamily/Ribonuclease H"/>
    <property type="match status" value="1"/>
</dbReference>